<dbReference type="RefSeq" id="WP_113673954.1">
    <property type="nucleotide sequence ID" value="NZ_CAJXUH010000001.1"/>
</dbReference>
<dbReference type="AlphaFoldDB" id="A0A8J8MCG9"/>
<keyword evidence="6 7" id="KW-0472">Membrane</keyword>
<dbReference type="CDD" id="cd06261">
    <property type="entry name" value="TM_PBP2"/>
    <property type="match status" value="1"/>
</dbReference>
<dbReference type="GO" id="GO:0055085">
    <property type="term" value="P:transmembrane transport"/>
    <property type="evidence" value="ECO:0007669"/>
    <property type="project" value="InterPro"/>
</dbReference>
<feature type="transmembrane region" description="Helical" evidence="7">
    <location>
        <begin position="67"/>
        <end position="95"/>
    </location>
</feature>
<dbReference type="InterPro" id="IPR000515">
    <property type="entry name" value="MetI-like"/>
</dbReference>
<feature type="transmembrane region" description="Helical" evidence="7">
    <location>
        <begin position="250"/>
        <end position="269"/>
    </location>
</feature>
<dbReference type="EMBL" id="CP058561">
    <property type="protein sequence ID" value="QUH30357.1"/>
    <property type="molecule type" value="Genomic_DNA"/>
</dbReference>
<keyword evidence="4 7" id="KW-0812">Transmembrane</keyword>
<dbReference type="PANTHER" id="PTHR43744">
    <property type="entry name" value="ABC TRANSPORTER PERMEASE PROTEIN MG189-RELATED-RELATED"/>
    <property type="match status" value="1"/>
</dbReference>
<proteinExistence type="inferred from homology"/>
<dbReference type="PROSITE" id="PS50928">
    <property type="entry name" value="ABC_TM1"/>
    <property type="match status" value="1"/>
</dbReference>
<feature type="transmembrane region" description="Helical" evidence="7">
    <location>
        <begin position="141"/>
        <end position="159"/>
    </location>
</feature>
<organism evidence="9 10">
    <name type="scientific">Vallitalea guaymasensis</name>
    <dbReference type="NCBI Taxonomy" id="1185412"/>
    <lineage>
        <taxon>Bacteria</taxon>
        <taxon>Bacillati</taxon>
        <taxon>Bacillota</taxon>
        <taxon>Clostridia</taxon>
        <taxon>Lachnospirales</taxon>
        <taxon>Vallitaleaceae</taxon>
        <taxon>Vallitalea</taxon>
    </lineage>
</organism>
<feature type="transmembrane region" description="Helical" evidence="7">
    <location>
        <begin position="180"/>
        <end position="203"/>
    </location>
</feature>
<dbReference type="GO" id="GO:0005886">
    <property type="term" value="C:plasma membrane"/>
    <property type="evidence" value="ECO:0007669"/>
    <property type="project" value="UniProtKB-SubCell"/>
</dbReference>
<feature type="domain" description="ABC transmembrane type-1" evidence="8">
    <location>
        <begin position="72"/>
        <end position="269"/>
    </location>
</feature>
<dbReference type="SUPFAM" id="SSF161098">
    <property type="entry name" value="MetI-like"/>
    <property type="match status" value="1"/>
</dbReference>
<comment type="subcellular location">
    <subcellularLocation>
        <location evidence="1 7">Cell membrane</location>
        <topology evidence="1 7">Multi-pass membrane protein</topology>
    </subcellularLocation>
</comment>
<evidence type="ECO:0000256" key="2">
    <source>
        <dbReference type="ARBA" id="ARBA00022448"/>
    </source>
</evidence>
<evidence type="ECO:0000256" key="5">
    <source>
        <dbReference type="ARBA" id="ARBA00022989"/>
    </source>
</evidence>
<protein>
    <submittedName>
        <fullName evidence="9">Carbohydrate ABC transporter permease</fullName>
    </submittedName>
</protein>
<name>A0A8J8MCG9_9FIRM</name>
<dbReference type="Proteomes" id="UP000677305">
    <property type="component" value="Chromosome"/>
</dbReference>
<evidence type="ECO:0000256" key="7">
    <source>
        <dbReference type="RuleBase" id="RU363032"/>
    </source>
</evidence>
<evidence type="ECO:0000256" key="1">
    <source>
        <dbReference type="ARBA" id="ARBA00004651"/>
    </source>
</evidence>
<feature type="transmembrane region" description="Helical" evidence="7">
    <location>
        <begin position="107"/>
        <end position="129"/>
    </location>
</feature>
<accession>A0A8J8MCG9</accession>
<dbReference type="KEGG" id="vgu:HYG85_16175"/>
<keyword evidence="2 7" id="KW-0813">Transport</keyword>
<evidence type="ECO:0000256" key="6">
    <source>
        <dbReference type="ARBA" id="ARBA00023136"/>
    </source>
</evidence>
<evidence type="ECO:0000313" key="10">
    <source>
        <dbReference type="Proteomes" id="UP000677305"/>
    </source>
</evidence>
<evidence type="ECO:0000313" key="9">
    <source>
        <dbReference type="EMBL" id="QUH30357.1"/>
    </source>
</evidence>
<dbReference type="Gene3D" id="1.10.3720.10">
    <property type="entry name" value="MetI-like"/>
    <property type="match status" value="1"/>
</dbReference>
<sequence length="284" mass="32357">MVRKKITPFTVFNYCFFVIVGILMFYPFWYVLMYSLSDPNKVTLTNYYFIPNGFTLNTYISAFKQDIIYSGLLNSVLVTLGATAISMFLSVLTAYPLSRENLKGRKGIFWFIMFTMLFNGGMIPTYLVVKEFGMIDSLWSLMLPKAIIVYNLLIIMKFFKNIPMGLIESAKIDGCSEVGILFKIILPLSTSVLATVGLFYAVYNWNAFLPGMMYINDKTKWTLQVVLRDMLDQTTANIDTDDVFTSPENFKMATVMISVVPILCVYPFLQKYFTKGVMLGSVKG</sequence>
<dbReference type="PANTHER" id="PTHR43744:SF9">
    <property type="entry name" value="POLYGALACTURONAN_RHAMNOGALACTURONAN TRANSPORT SYSTEM PERMEASE PROTEIN YTCP"/>
    <property type="match status" value="1"/>
</dbReference>
<dbReference type="OrthoDB" id="157184at2"/>
<evidence type="ECO:0000256" key="4">
    <source>
        <dbReference type="ARBA" id="ARBA00022692"/>
    </source>
</evidence>
<dbReference type="InterPro" id="IPR035906">
    <property type="entry name" value="MetI-like_sf"/>
</dbReference>
<evidence type="ECO:0000256" key="3">
    <source>
        <dbReference type="ARBA" id="ARBA00022475"/>
    </source>
</evidence>
<keyword evidence="3" id="KW-1003">Cell membrane</keyword>
<gene>
    <name evidence="9" type="ORF">HYG85_16175</name>
</gene>
<reference evidence="9 10" key="1">
    <citation type="submission" date="2020-07" db="EMBL/GenBank/DDBJ databases">
        <title>Vallitalea guaymasensis genome.</title>
        <authorList>
            <person name="Postec A."/>
        </authorList>
    </citation>
    <scope>NUCLEOTIDE SEQUENCE [LARGE SCALE GENOMIC DNA]</scope>
    <source>
        <strain evidence="9 10">Ra1766G1</strain>
    </source>
</reference>
<keyword evidence="10" id="KW-1185">Reference proteome</keyword>
<comment type="similarity">
    <text evidence="7">Belongs to the binding-protein-dependent transport system permease family.</text>
</comment>
<feature type="transmembrane region" description="Helical" evidence="7">
    <location>
        <begin position="12"/>
        <end position="32"/>
    </location>
</feature>
<evidence type="ECO:0000259" key="8">
    <source>
        <dbReference type="PROSITE" id="PS50928"/>
    </source>
</evidence>
<dbReference type="Pfam" id="PF00528">
    <property type="entry name" value="BPD_transp_1"/>
    <property type="match status" value="1"/>
</dbReference>
<keyword evidence="5 7" id="KW-1133">Transmembrane helix</keyword>